<proteinExistence type="predicted"/>
<dbReference type="AlphaFoldDB" id="A0A448WCV7"/>
<dbReference type="EMBL" id="CAAALY010004434">
    <property type="protein sequence ID" value="VEL08650.1"/>
    <property type="molecule type" value="Genomic_DNA"/>
</dbReference>
<comment type="caution">
    <text evidence="1">The sequence shown here is derived from an EMBL/GenBank/DDBJ whole genome shotgun (WGS) entry which is preliminary data.</text>
</comment>
<reference evidence="1" key="1">
    <citation type="submission" date="2018-11" db="EMBL/GenBank/DDBJ databases">
        <authorList>
            <consortium name="Pathogen Informatics"/>
        </authorList>
    </citation>
    <scope>NUCLEOTIDE SEQUENCE</scope>
</reference>
<keyword evidence="2" id="KW-1185">Reference proteome</keyword>
<protein>
    <submittedName>
        <fullName evidence="1">Uncharacterized protein</fullName>
    </submittedName>
</protein>
<sequence>MPLHFPPAHCTDELCRPLSVRIAHSEALSFGTHLEAELASPSSSSATTSLQSSQLETATSANGRAVPLFVNFRPAED</sequence>
<evidence type="ECO:0000313" key="1">
    <source>
        <dbReference type="EMBL" id="VEL08650.1"/>
    </source>
</evidence>
<evidence type="ECO:0000313" key="2">
    <source>
        <dbReference type="Proteomes" id="UP000784294"/>
    </source>
</evidence>
<name>A0A448WCV7_9PLAT</name>
<dbReference type="Proteomes" id="UP000784294">
    <property type="component" value="Unassembled WGS sequence"/>
</dbReference>
<gene>
    <name evidence="1" type="ORF">PXEA_LOCUS2090</name>
</gene>
<organism evidence="1 2">
    <name type="scientific">Protopolystoma xenopodis</name>
    <dbReference type="NCBI Taxonomy" id="117903"/>
    <lineage>
        <taxon>Eukaryota</taxon>
        <taxon>Metazoa</taxon>
        <taxon>Spiralia</taxon>
        <taxon>Lophotrochozoa</taxon>
        <taxon>Platyhelminthes</taxon>
        <taxon>Monogenea</taxon>
        <taxon>Polyopisthocotylea</taxon>
        <taxon>Polystomatidea</taxon>
        <taxon>Polystomatidae</taxon>
        <taxon>Protopolystoma</taxon>
    </lineage>
</organism>
<accession>A0A448WCV7</accession>